<sequence length="257" mass="29975">MNLSLDRPLAFFDLETTGVNVGSDRIVEIAILKLWPNGKKEEKRHLVNPQMPIPEETSNIHGIWDKDVENEPSFEDLAPALFLFFKDCDLGGFNSNKFDVPLLVEEFYRAGLDFDLTDRRLIDVQNIFHKMEQRTLAAAYKFYCDKSLDDAHSADADTMATYEVFLAQLDRYDTLKNDMEFLHEFSKRGNFADLMGRLAYNKKKEIVFNFGKHRNKLVKDVFRSEPSYYSWMMKGDFPQSTKTILKKVKLELDKENK</sequence>
<keyword evidence="3" id="KW-1185">Reference proteome</keyword>
<dbReference type="Proteomes" id="UP000435357">
    <property type="component" value="Unassembled WGS sequence"/>
</dbReference>
<dbReference type="SUPFAM" id="SSF53098">
    <property type="entry name" value="Ribonuclease H-like"/>
    <property type="match status" value="1"/>
</dbReference>
<gene>
    <name evidence="2" type="ORF">F3059_05115</name>
</gene>
<dbReference type="AlphaFoldDB" id="A0A6N6M542"/>
<dbReference type="PANTHER" id="PTHR30231">
    <property type="entry name" value="DNA POLYMERASE III SUBUNIT EPSILON"/>
    <property type="match status" value="1"/>
</dbReference>
<dbReference type="InterPro" id="IPR013520">
    <property type="entry name" value="Ribonucl_H"/>
</dbReference>
<dbReference type="EMBL" id="WACR01000004">
    <property type="protein sequence ID" value="KAB1064737.1"/>
    <property type="molecule type" value="Genomic_DNA"/>
</dbReference>
<accession>A0A6N6M542</accession>
<protein>
    <submittedName>
        <fullName evidence="2">3'-5' exonuclease</fullName>
    </submittedName>
</protein>
<keyword evidence="2" id="KW-0540">Nuclease</keyword>
<evidence type="ECO:0000313" key="2">
    <source>
        <dbReference type="EMBL" id="KAB1064737.1"/>
    </source>
</evidence>
<dbReference type="GO" id="GO:0005829">
    <property type="term" value="C:cytosol"/>
    <property type="evidence" value="ECO:0007669"/>
    <property type="project" value="TreeGrafter"/>
</dbReference>
<dbReference type="InterPro" id="IPR012337">
    <property type="entry name" value="RNaseH-like_sf"/>
</dbReference>
<feature type="domain" description="Exonuclease" evidence="1">
    <location>
        <begin position="8"/>
        <end position="174"/>
    </location>
</feature>
<dbReference type="GO" id="GO:0003676">
    <property type="term" value="F:nucleic acid binding"/>
    <property type="evidence" value="ECO:0007669"/>
    <property type="project" value="InterPro"/>
</dbReference>
<dbReference type="RefSeq" id="WP_151167056.1">
    <property type="nucleotide sequence ID" value="NZ_WACR01000004.1"/>
</dbReference>
<dbReference type="SMART" id="SM00479">
    <property type="entry name" value="EXOIII"/>
    <property type="match status" value="1"/>
</dbReference>
<dbReference type="GO" id="GO:0045004">
    <property type="term" value="P:DNA replication proofreading"/>
    <property type="evidence" value="ECO:0007669"/>
    <property type="project" value="TreeGrafter"/>
</dbReference>
<keyword evidence="2" id="KW-0378">Hydrolase</keyword>
<reference evidence="2 3" key="1">
    <citation type="submission" date="2019-09" db="EMBL/GenBank/DDBJ databases">
        <title>Genomes of Cryomorphaceae.</title>
        <authorList>
            <person name="Bowman J.P."/>
        </authorList>
    </citation>
    <scope>NUCLEOTIDE SEQUENCE [LARGE SCALE GENOMIC DNA]</scope>
    <source>
        <strain evidence="2 3">KCTC 52047</strain>
    </source>
</reference>
<dbReference type="CDD" id="cd06127">
    <property type="entry name" value="DEDDh"/>
    <property type="match status" value="1"/>
</dbReference>
<dbReference type="OrthoDB" id="9791657at2"/>
<evidence type="ECO:0000259" key="1">
    <source>
        <dbReference type="SMART" id="SM00479"/>
    </source>
</evidence>
<evidence type="ECO:0000313" key="3">
    <source>
        <dbReference type="Proteomes" id="UP000435357"/>
    </source>
</evidence>
<dbReference type="GO" id="GO:0008408">
    <property type="term" value="F:3'-5' exonuclease activity"/>
    <property type="evidence" value="ECO:0007669"/>
    <property type="project" value="TreeGrafter"/>
</dbReference>
<proteinExistence type="predicted"/>
<comment type="caution">
    <text evidence="2">The sequence shown here is derived from an EMBL/GenBank/DDBJ whole genome shotgun (WGS) entry which is preliminary data.</text>
</comment>
<dbReference type="InterPro" id="IPR036397">
    <property type="entry name" value="RNaseH_sf"/>
</dbReference>
<dbReference type="Pfam" id="PF20600">
    <property type="entry name" value="ExoX-like_C"/>
    <property type="match status" value="1"/>
</dbReference>
<dbReference type="InterPro" id="IPR046768">
    <property type="entry name" value="ExoX-like_C"/>
</dbReference>
<keyword evidence="2" id="KW-0269">Exonuclease</keyword>
<dbReference type="PANTHER" id="PTHR30231:SF41">
    <property type="entry name" value="DNA POLYMERASE III SUBUNIT EPSILON"/>
    <property type="match status" value="1"/>
</dbReference>
<dbReference type="Gene3D" id="3.30.420.10">
    <property type="entry name" value="Ribonuclease H-like superfamily/Ribonuclease H"/>
    <property type="match status" value="1"/>
</dbReference>
<dbReference type="Pfam" id="PF00929">
    <property type="entry name" value="RNase_T"/>
    <property type="match status" value="1"/>
</dbReference>
<name>A0A6N6M542_9FLAO</name>
<organism evidence="2 3">
    <name type="scientific">Salibacter halophilus</name>
    <dbReference type="NCBI Taxonomy" id="1803916"/>
    <lineage>
        <taxon>Bacteria</taxon>
        <taxon>Pseudomonadati</taxon>
        <taxon>Bacteroidota</taxon>
        <taxon>Flavobacteriia</taxon>
        <taxon>Flavobacteriales</taxon>
        <taxon>Salibacteraceae</taxon>
        <taxon>Salibacter</taxon>
    </lineage>
</organism>